<proteinExistence type="predicted"/>
<evidence type="ECO:0000313" key="2">
    <source>
        <dbReference type="EMBL" id="GHC99932.1"/>
    </source>
</evidence>
<keyword evidence="3" id="KW-1185">Reference proteome</keyword>
<sequence>MKLGYAAGVRTVVELELKQRLRSKSWYIMLAVWFVVIALVTALAAYTASASWNGGEADSGTGQLMFELVAGFVLLFGLLVAPALSANSITGDRSGGTLAVLQNTLLTPGQILWGKWVAAWVAALGFLVVTLPMIAWAVSYGDVHLPAVPVILLMSAVELGVACAIGVGISARSSRPLFAVVSTYLVVALLTVGTLIAFGLSLRFTQEEIVDYEVVNPKDPYSQLEHDPETGRLLGEDGEPMTPVEETKVYEELDAEMQNYVYNPEDEICTERSYERTIVHTERTAWLLAANPFVVVADAVPVEPNVYHQGQSSYSPDGPIGAIQVGVRSAQAGYDGPNCVDGERQVGPAEDPRDLAPMWPLGLGVQALLAGILVFSGRRRLVTPAGKLAAGTRIA</sequence>
<comment type="caution">
    <text evidence="2">The sequence shown here is derived from an EMBL/GenBank/DDBJ whole genome shotgun (WGS) entry which is preliminary data.</text>
</comment>
<dbReference type="EMBL" id="BMXK01000001">
    <property type="protein sequence ID" value="GHC99932.1"/>
    <property type="molecule type" value="Genomic_DNA"/>
</dbReference>
<gene>
    <name evidence="2" type="ORF">GCM10008096_02610</name>
</gene>
<feature type="transmembrane region" description="Helical" evidence="1">
    <location>
        <begin position="177"/>
        <end position="200"/>
    </location>
</feature>
<feature type="transmembrane region" description="Helical" evidence="1">
    <location>
        <begin position="358"/>
        <end position="377"/>
    </location>
</feature>
<keyword evidence="1" id="KW-0472">Membrane</keyword>
<accession>A0ABQ3GAN3</accession>
<protein>
    <recommendedName>
        <fullName evidence="4">ABC-type transport system involved in multi-copper enzyme maturation, permease component</fullName>
    </recommendedName>
</protein>
<feature type="transmembrane region" description="Helical" evidence="1">
    <location>
        <begin position="64"/>
        <end position="84"/>
    </location>
</feature>
<dbReference type="Pfam" id="PF12679">
    <property type="entry name" value="ABC2_membrane_2"/>
    <property type="match status" value="1"/>
</dbReference>
<feature type="transmembrane region" description="Helical" evidence="1">
    <location>
        <begin position="116"/>
        <end position="138"/>
    </location>
</feature>
<feature type="transmembrane region" description="Helical" evidence="1">
    <location>
        <begin position="150"/>
        <end position="170"/>
    </location>
</feature>
<keyword evidence="1" id="KW-1133">Transmembrane helix</keyword>
<dbReference type="Proteomes" id="UP000642819">
    <property type="component" value="Unassembled WGS sequence"/>
</dbReference>
<organism evidence="2 3">
    <name type="scientific">Zhihengliuella salsuginis</name>
    <dbReference type="NCBI Taxonomy" id="578222"/>
    <lineage>
        <taxon>Bacteria</taxon>
        <taxon>Bacillati</taxon>
        <taxon>Actinomycetota</taxon>
        <taxon>Actinomycetes</taxon>
        <taxon>Micrococcales</taxon>
        <taxon>Micrococcaceae</taxon>
        <taxon>Zhihengliuella</taxon>
    </lineage>
</organism>
<dbReference type="RefSeq" id="WP_189348292.1">
    <property type="nucleotide sequence ID" value="NZ_BMXK01000001.1"/>
</dbReference>
<name>A0ABQ3GAN3_9MICC</name>
<dbReference type="PANTHER" id="PTHR43471">
    <property type="entry name" value="ABC TRANSPORTER PERMEASE"/>
    <property type="match status" value="1"/>
</dbReference>
<feature type="transmembrane region" description="Helical" evidence="1">
    <location>
        <begin position="26"/>
        <end position="52"/>
    </location>
</feature>
<evidence type="ECO:0000313" key="3">
    <source>
        <dbReference type="Proteomes" id="UP000642819"/>
    </source>
</evidence>
<keyword evidence="1" id="KW-0812">Transmembrane</keyword>
<evidence type="ECO:0000256" key="1">
    <source>
        <dbReference type="SAM" id="Phobius"/>
    </source>
</evidence>
<dbReference type="PANTHER" id="PTHR43471:SF12">
    <property type="entry name" value="HYPOTHETICAL MEMBRANE PROTEIN, CONSERVED"/>
    <property type="match status" value="1"/>
</dbReference>
<evidence type="ECO:0008006" key="4">
    <source>
        <dbReference type="Google" id="ProtNLM"/>
    </source>
</evidence>
<reference evidence="3" key="1">
    <citation type="journal article" date="2019" name="Int. J. Syst. Evol. Microbiol.">
        <title>The Global Catalogue of Microorganisms (GCM) 10K type strain sequencing project: providing services to taxonomists for standard genome sequencing and annotation.</title>
        <authorList>
            <consortium name="The Broad Institute Genomics Platform"/>
            <consortium name="The Broad Institute Genome Sequencing Center for Infectious Disease"/>
            <person name="Wu L."/>
            <person name="Ma J."/>
        </authorList>
    </citation>
    <scope>NUCLEOTIDE SEQUENCE [LARGE SCALE GENOMIC DNA]</scope>
    <source>
        <strain evidence="3">KCTC 19466</strain>
    </source>
</reference>